<proteinExistence type="inferred from homology"/>
<dbReference type="Pfam" id="PF00155">
    <property type="entry name" value="Aminotran_1_2"/>
    <property type="match status" value="1"/>
</dbReference>
<evidence type="ECO:0000256" key="5">
    <source>
        <dbReference type="ARBA" id="ARBA00022898"/>
    </source>
</evidence>
<feature type="domain" description="Aminotransferase class I/classII large" evidence="7">
    <location>
        <begin position="29"/>
        <end position="386"/>
    </location>
</feature>
<keyword evidence="11" id="KW-1185">Reference proteome</keyword>
<protein>
    <recommendedName>
        <fullName evidence="6">Aminotransferase</fullName>
        <ecNumber evidence="6">2.6.1.-</ecNumber>
    </recommendedName>
</protein>
<dbReference type="CDD" id="cd00609">
    <property type="entry name" value="AAT_like"/>
    <property type="match status" value="1"/>
</dbReference>
<dbReference type="GeneID" id="35768508"/>
<dbReference type="PANTHER" id="PTHR46383">
    <property type="entry name" value="ASPARTATE AMINOTRANSFERASE"/>
    <property type="match status" value="1"/>
</dbReference>
<dbReference type="EMBL" id="CP065662">
    <property type="protein sequence ID" value="QPS01064.1"/>
    <property type="molecule type" value="Genomic_DNA"/>
</dbReference>
<keyword evidence="3 6" id="KW-0032">Aminotransferase</keyword>
<evidence type="ECO:0000256" key="2">
    <source>
        <dbReference type="ARBA" id="ARBA00007441"/>
    </source>
</evidence>
<evidence type="ECO:0000313" key="10">
    <source>
        <dbReference type="Proteomes" id="UP000594771"/>
    </source>
</evidence>
<dbReference type="PROSITE" id="PS00105">
    <property type="entry name" value="AA_TRANSFER_CLASS_1"/>
    <property type="match status" value="1"/>
</dbReference>
<evidence type="ECO:0000259" key="7">
    <source>
        <dbReference type="Pfam" id="PF00155"/>
    </source>
</evidence>
<dbReference type="InterPro" id="IPR015424">
    <property type="entry name" value="PyrdxlP-dep_Trfase"/>
</dbReference>
<dbReference type="EC" id="2.6.1.-" evidence="6"/>
<dbReference type="Gene3D" id="3.90.1150.10">
    <property type="entry name" value="Aspartate Aminotransferase, domain 1"/>
    <property type="match status" value="1"/>
</dbReference>
<dbReference type="KEGG" id="aun:AWM73_03285"/>
<dbReference type="FunFam" id="3.40.640.10:FF:000033">
    <property type="entry name" value="Aspartate aminotransferase"/>
    <property type="match status" value="1"/>
</dbReference>
<accession>A0A0X8FE51</accession>
<comment type="cofactor">
    <cofactor evidence="1 6">
        <name>pyridoxal 5'-phosphate</name>
        <dbReference type="ChEBI" id="CHEBI:597326"/>
    </cofactor>
</comment>
<dbReference type="InterPro" id="IPR015421">
    <property type="entry name" value="PyrdxlP-dep_Trfase_major"/>
</dbReference>
<dbReference type="EMBL" id="JAOTML010000012">
    <property type="protein sequence ID" value="MCY3054052.1"/>
    <property type="molecule type" value="Genomic_DNA"/>
</dbReference>
<reference evidence="8" key="2">
    <citation type="submission" date="2022-09" db="EMBL/GenBank/DDBJ databases">
        <title>Aerococcus urinae taxonomy study.</title>
        <authorList>
            <person name="Christensen J."/>
            <person name="Senneby E."/>
        </authorList>
    </citation>
    <scope>NUCLEOTIDE SEQUENCE</scope>
    <source>
        <strain evidence="8">NLD-066-U95</strain>
    </source>
</reference>
<dbReference type="InterPro" id="IPR004838">
    <property type="entry name" value="NHTrfase_class1_PyrdxlP-BS"/>
</dbReference>
<evidence type="ECO:0000313" key="9">
    <source>
        <dbReference type="EMBL" id="QPS01064.1"/>
    </source>
</evidence>
<dbReference type="RefSeq" id="WP_060778076.1">
    <property type="nucleotide sequence ID" value="NZ_CAJHLF010000014.1"/>
</dbReference>
<evidence type="ECO:0000313" key="8">
    <source>
        <dbReference type="EMBL" id="MCY3054052.1"/>
    </source>
</evidence>
<gene>
    <name evidence="9" type="ORF">I6G68_06760</name>
    <name evidence="8" type="ORF">ODY43_08675</name>
</gene>
<dbReference type="PRINTS" id="PR00753">
    <property type="entry name" value="ACCSYNTHASE"/>
</dbReference>
<dbReference type="Proteomes" id="UP001069145">
    <property type="component" value="Unassembled WGS sequence"/>
</dbReference>
<evidence type="ECO:0000256" key="6">
    <source>
        <dbReference type="RuleBase" id="RU000481"/>
    </source>
</evidence>
<name>A0A0X8FE51_9LACT</name>
<organism evidence="9 10">
    <name type="scientific">Aerococcus urinae</name>
    <dbReference type="NCBI Taxonomy" id="1376"/>
    <lineage>
        <taxon>Bacteria</taxon>
        <taxon>Bacillati</taxon>
        <taxon>Bacillota</taxon>
        <taxon>Bacilli</taxon>
        <taxon>Lactobacillales</taxon>
        <taxon>Aerococcaceae</taxon>
        <taxon>Aerococcus</taxon>
    </lineage>
</organism>
<comment type="similarity">
    <text evidence="2 6">Belongs to the class-I pyridoxal-phosphate-dependent aminotransferase family.</text>
</comment>
<dbReference type="SUPFAM" id="SSF53383">
    <property type="entry name" value="PLP-dependent transferases"/>
    <property type="match status" value="1"/>
</dbReference>
<dbReference type="Proteomes" id="UP000594771">
    <property type="component" value="Chromosome"/>
</dbReference>
<dbReference type="Gene3D" id="3.40.640.10">
    <property type="entry name" value="Type I PLP-dependent aspartate aminotransferase-like (Major domain)"/>
    <property type="match status" value="1"/>
</dbReference>
<keyword evidence="4 6" id="KW-0808">Transferase</keyword>
<evidence type="ECO:0000256" key="3">
    <source>
        <dbReference type="ARBA" id="ARBA00022576"/>
    </source>
</evidence>
<dbReference type="InterPro" id="IPR050596">
    <property type="entry name" value="AspAT/PAT-like"/>
</dbReference>
<dbReference type="InterPro" id="IPR015422">
    <property type="entry name" value="PyrdxlP-dep_Trfase_small"/>
</dbReference>
<evidence type="ECO:0000256" key="4">
    <source>
        <dbReference type="ARBA" id="ARBA00022679"/>
    </source>
</evidence>
<evidence type="ECO:0000256" key="1">
    <source>
        <dbReference type="ARBA" id="ARBA00001933"/>
    </source>
</evidence>
<dbReference type="InterPro" id="IPR004839">
    <property type="entry name" value="Aminotransferase_I/II_large"/>
</dbReference>
<sequence length="395" mass="43473">MFSQRALELKESSTLKASDRAKQLKAQGKDIISLTLGEPDFPTPRPIVDYAKAALDQGKGHHYTPAGGLLEVREAIANFHQKKDGVPYTAEQVFIANGSKLVLYDLFQILLDPGDEVIVPSPYWVSYEEQIRLTGAKAVLAQTDADSDFRLTPEIIDQYLTPKTKILLINSPANPTGTVLSKEELAAIADYCLKHNLLMIADEIYSQLVYNGNQFYSLAAISPEARANTIVVNGMSKSYAMTGWRLGYCLADQKIIKMLNKLAGQISGNAAGVSQYAALGAFKSGPELVESMRSTYEERLNKGYEAVINLPGFELANKPQGAFYLFPKCQQAALSCGYDSVDDFVMAILEEAHVALVAGSAFGMPEHVRLSYATDENLFLEAIERISRFMQEKMN</sequence>
<dbReference type="GO" id="GO:0030170">
    <property type="term" value="F:pyridoxal phosphate binding"/>
    <property type="evidence" value="ECO:0007669"/>
    <property type="project" value="InterPro"/>
</dbReference>
<dbReference type="GO" id="GO:0008483">
    <property type="term" value="F:transaminase activity"/>
    <property type="evidence" value="ECO:0007669"/>
    <property type="project" value="UniProtKB-KW"/>
</dbReference>
<dbReference type="PANTHER" id="PTHR46383:SF1">
    <property type="entry name" value="ASPARTATE AMINOTRANSFERASE"/>
    <property type="match status" value="1"/>
</dbReference>
<keyword evidence="5" id="KW-0663">Pyridoxal phosphate</keyword>
<dbReference type="OrthoDB" id="9802328at2"/>
<dbReference type="GO" id="GO:0006520">
    <property type="term" value="P:amino acid metabolic process"/>
    <property type="evidence" value="ECO:0007669"/>
    <property type="project" value="InterPro"/>
</dbReference>
<evidence type="ECO:0000313" key="11">
    <source>
        <dbReference type="Proteomes" id="UP001069145"/>
    </source>
</evidence>
<reference evidence="9 10" key="1">
    <citation type="submission" date="2020-12" db="EMBL/GenBank/DDBJ databases">
        <title>FDA dAtabase for Regulatory Grade micrObial Sequences (FDA-ARGOS): Supporting development and validation of Infectious Disease Dx tests.</title>
        <authorList>
            <person name="Sproer C."/>
            <person name="Gronow S."/>
            <person name="Severitt S."/>
            <person name="Schroder I."/>
            <person name="Tallon L."/>
            <person name="Sadzewicz L."/>
            <person name="Zhao X."/>
            <person name="Boylan J."/>
            <person name="Ott S."/>
            <person name="Bowen H."/>
            <person name="Vavikolanu K."/>
            <person name="Mehta A."/>
            <person name="Aluvathingal J."/>
            <person name="Nadendla S."/>
            <person name="Lowell S."/>
            <person name="Myers T."/>
            <person name="Yan Y."/>
            <person name="Sichtig H."/>
        </authorList>
    </citation>
    <scope>NUCLEOTIDE SEQUENCE [LARGE SCALE GENOMIC DNA]</scope>
    <source>
        <strain evidence="9 10">FDAARGOS_911</strain>
    </source>
</reference>
<dbReference type="AlphaFoldDB" id="A0A0X8FE51"/>